<organism evidence="5 6">
    <name type="scientific">Enterococcus entomosocium</name>
    <dbReference type="NCBI Taxonomy" id="3034352"/>
    <lineage>
        <taxon>Bacteria</taxon>
        <taxon>Bacillati</taxon>
        <taxon>Bacillota</taxon>
        <taxon>Bacilli</taxon>
        <taxon>Lactobacillales</taxon>
        <taxon>Enterococcaceae</taxon>
        <taxon>Enterococcus</taxon>
    </lineage>
</organism>
<evidence type="ECO:0000256" key="2">
    <source>
        <dbReference type="SAM" id="SignalP"/>
    </source>
</evidence>
<evidence type="ECO:0000259" key="4">
    <source>
        <dbReference type="Pfam" id="PF13731"/>
    </source>
</evidence>
<feature type="domain" description="MucBP" evidence="3">
    <location>
        <begin position="369"/>
        <end position="430"/>
    </location>
</feature>
<feature type="chain" id="PRO_5047340557" evidence="2">
    <location>
        <begin position="32"/>
        <end position="704"/>
    </location>
</feature>
<reference evidence="5 6" key="1">
    <citation type="submission" date="2024-05" db="EMBL/GenBank/DDBJ databases">
        <title>Human gut microbiome strain richness.</title>
        <authorList>
            <person name="Chen-Liaw A."/>
        </authorList>
    </citation>
    <scope>NUCLEOTIDE SEQUENCE [LARGE SCALE GENOMIC DNA]</scope>
    <source>
        <strain evidence="5 6">J1100102st1_G3_J1100102_180507</strain>
    </source>
</reference>
<dbReference type="Proteomes" id="UP001554047">
    <property type="component" value="Unassembled WGS sequence"/>
</dbReference>
<keyword evidence="1" id="KW-0677">Repeat</keyword>
<proteinExistence type="predicted"/>
<dbReference type="Pfam" id="PF13731">
    <property type="entry name" value="WxL"/>
    <property type="match status" value="1"/>
</dbReference>
<dbReference type="Pfam" id="PF06458">
    <property type="entry name" value="MucBP"/>
    <property type="match status" value="3"/>
</dbReference>
<keyword evidence="6" id="KW-1185">Reference proteome</keyword>
<name>A0ABV3MDV1_9ENTE</name>
<accession>A0ABV3MDV1</accession>
<evidence type="ECO:0000256" key="1">
    <source>
        <dbReference type="ARBA" id="ARBA00022737"/>
    </source>
</evidence>
<dbReference type="RefSeq" id="WP_196044696.1">
    <property type="nucleotide sequence ID" value="NZ_JBDKDV010000015.1"/>
</dbReference>
<feature type="domain" description="WxL" evidence="4">
    <location>
        <begin position="501"/>
        <end position="702"/>
    </location>
</feature>
<evidence type="ECO:0000313" key="5">
    <source>
        <dbReference type="EMBL" id="MEW3466611.1"/>
    </source>
</evidence>
<comment type="caution">
    <text evidence="5">The sequence shown here is derived from an EMBL/GenBank/DDBJ whole genome shotgun (WGS) entry which is preliminary data.</text>
</comment>
<feature type="signal peptide" evidence="2">
    <location>
        <begin position="1"/>
        <end position="31"/>
    </location>
</feature>
<keyword evidence="2" id="KW-0732">Signal</keyword>
<dbReference type="InterPro" id="IPR027994">
    <property type="entry name" value="WxL_dom"/>
</dbReference>
<protein>
    <submittedName>
        <fullName evidence="5">WxL domain-containing protein</fullName>
    </submittedName>
</protein>
<dbReference type="Gene3D" id="3.10.20.320">
    <property type="entry name" value="Putative peptidoglycan bound protein (lpxtg motif)"/>
    <property type="match status" value="3"/>
</dbReference>
<dbReference type="PROSITE" id="PS51257">
    <property type="entry name" value="PROKAR_LIPOPROTEIN"/>
    <property type="match status" value="1"/>
</dbReference>
<evidence type="ECO:0000313" key="6">
    <source>
        <dbReference type="Proteomes" id="UP001554047"/>
    </source>
</evidence>
<evidence type="ECO:0000259" key="3">
    <source>
        <dbReference type="Pfam" id="PF06458"/>
    </source>
</evidence>
<dbReference type="EMBL" id="JBFDTB010000017">
    <property type="protein sequence ID" value="MEW3466611.1"/>
    <property type="molecule type" value="Genomic_DNA"/>
</dbReference>
<feature type="domain" description="MucBP" evidence="3">
    <location>
        <begin position="439"/>
        <end position="500"/>
    </location>
</feature>
<feature type="domain" description="MucBP" evidence="3">
    <location>
        <begin position="300"/>
        <end position="361"/>
    </location>
</feature>
<dbReference type="InterPro" id="IPR009459">
    <property type="entry name" value="MucBP_dom"/>
</dbReference>
<sequence length="704" mass="78681">MKKKNQLLATFVSLSCLFVSTIWVPVTSVYAETLTETVEEKSNSSTAVLPEVPYFADTDESESKEDEIISPFQLSGSYQSGFDVSRNIGTTGFSSSGLNLHVGAWTLSSVTVSSETLRQHLEVDIDPIIADYFFSEPDWYNYIKGSVSRTTTLDEGWWGWSRERFDISNINIYEIDRGRLTLIQHRRQNTYRRLLSWRGLEYDDGLVYNRDTKTLLYRTARYDGTASGVWSTMDVSLDLELLAKEKNKCLPPDSSYRFQTRGYETIRDRLTWSTIGGGSPLNQPSITLSWRNRPIINGVVNVRYLDNLGTEISDSTVLKGETCSRYSTNPKTISGYKLINDPENASGVFSVEPIEVIYVYEKIAEEIGKVTVKHIDKEGASLAEPEIMTGIVGEKYETTDKKIDGYTVSDLPINASGFFTNEDIEVIYIYDKIEEEKGKVTIQYLDRNENYLAESEVITGNLGESYETTAKEITGYTLGDPPINAAGVFEEEEIFVNYVYDLNNVPPLDPLNPGKEVDPENPPVLPEDQGLFSLDFASNFDFGTQVISSKDQTYYAKPQRLLDEDGTVLEGEERPNYVQISDRRPTQDRDGWELSVRQNEQFSGSAGELRGARLVLQNQQIATAQDGMTPGLQHTTPMVLNPGGAKRTLLKAQGPEGEGTWIYRFGNAETAAKSVALEVPKGATPSAASYTTTLTWELSSVPNN</sequence>
<gene>
    <name evidence="5" type="ORF">AB1I55_10955</name>
</gene>